<protein>
    <submittedName>
        <fullName evidence="3">DUF4919 domain-containing protein</fullName>
    </submittedName>
</protein>
<dbReference type="Proteomes" id="UP001162960">
    <property type="component" value="Chromosome"/>
</dbReference>
<reference evidence="5" key="5">
    <citation type="submission" date="2022-10" db="EMBL/GenBank/DDBJ databases">
        <title>Human gut microbiome strain richness.</title>
        <authorList>
            <person name="Chen-Liaw A."/>
        </authorList>
    </citation>
    <scope>NUCLEOTIDE SEQUENCE</scope>
    <source>
        <strain evidence="5">1001283st1_A3_1001283B150304_161114</strain>
    </source>
</reference>
<name>A0A0P0ER98_BACT4</name>
<reference evidence="4" key="3">
    <citation type="submission" date="2021-02" db="EMBL/GenBank/DDBJ databases">
        <title>Infant gut strain persistence is associated with maternal origin, phylogeny, and functional potential including surface adhesion and iron acquisition.</title>
        <authorList>
            <person name="Lou Y.C."/>
        </authorList>
    </citation>
    <scope>NUCLEOTIDE SEQUENCE</scope>
    <source>
        <strain evidence="4">L3_082_243G1_dasL3_082_243G1_maxbin2.maxbin.015s ta_sub</strain>
    </source>
</reference>
<evidence type="ECO:0000313" key="8">
    <source>
        <dbReference type="Proteomes" id="UP000095576"/>
    </source>
</evidence>
<dbReference type="EMBL" id="WCRY01000017">
    <property type="protein sequence ID" value="KAB4479645.1"/>
    <property type="molecule type" value="Genomic_DNA"/>
</dbReference>
<dbReference type="PATRIC" id="fig|818.23.peg.2145"/>
<organism evidence="3 9">
    <name type="scientific">Bacteroides thetaiotaomicron</name>
    <dbReference type="NCBI Taxonomy" id="818"/>
    <lineage>
        <taxon>Bacteria</taxon>
        <taxon>Pseudomonadati</taxon>
        <taxon>Bacteroidota</taxon>
        <taxon>Bacteroidia</taxon>
        <taxon>Bacteroidales</taxon>
        <taxon>Bacteroidaceae</taxon>
        <taxon>Bacteroides</taxon>
    </lineage>
</organism>
<dbReference type="DNASU" id="1074587"/>
<evidence type="ECO:0000313" key="3">
    <source>
        <dbReference type="EMBL" id="KAB4479645.1"/>
    </source>
</evidence>
<dbReference type="Proteomes" id="UP000095576">
    <property type="component" value="Unassembled WGS sequence"/>
</dbReference>
<evidence type="ECO:0000313" key="4">
    <source>
        <dbReference type="EMBL" id="MBS5409527.1"/>
    </source>
</evidence>
<evidence type="ECO:0000256" key="1">
    <source>
        <dbReference type="SAM" id="SignalP"/>
    </source>
</evidence>
<dbReference type="GeneID" id="60926525"/>
<dbReference type="EMBL" id="CP083680">
    <property type="protein sequence ID" value="UYU66990.1"/>
    <property type="molecule type" value="Genomic_DNA"/>
</dbReference>
<evidence type="ECO:0000313" key="9">
    <source>
        <dbReference type="Proteomes" id="UP000436858"/>
    </source>
</evidence>
<evidence type="ECO:0000313" key="2">
    <source>
        <dbReference type="EMBL" id="CUP69940.1"/>
    </source>
</evidence>
<dbReference type="EMBL" id="JAGZEE010000002">
    <property type="protein sequence ID" value="MBS5409527.1"/>
    <property type="molecule type" value="Genomic_DNA"/>
</dbReference>
<keyword evidence="1" id="KW-0732">Signal</keyword>
<accession>A0A0P0ER98</accession>
<dbReference type="Pfam" id="PF16266">
    <property type="entry name" value="DUF4919"/>
    <property type="match status" value="1"/>
</dbReference>
<evidence type="ECO:0000313" key="6">
    <source>
        <dbReference type="EMBL" id="UYU66990.1"/>
    </source>
</evidence>
<dbReference type="Proteomes" id="UP000782901">
    <property type="component" value="Unassembled WGS sequence"/>
</dbReference>
<dbReference type="Proteomes" id="UP000436858">
    <property type="component" value="Unassembled WGS sequence"/>
</dbReference>
<evidence type="ECO:0000313" key="7">
    <source>
        <dbReference type="EMBL" id="UYU93049.1"/>
    </source>
</evidence>
<dbReference type="Proteomes" id="UP001217776">
    <property type="component" value="Unassembled WGS sequence"/>
</dbReference>
<reference evidence="3 9" key="2">
    <citation type="journal article" date="2019" name="Nat. Med.">
        <title>A library of human gut bacterial isolates paired with longitudinal multiomics data enables mechanistic microbiome research.</title>
        <authorList>
            <person name="Poyet M."/>
            <person name="Groussin M."/>
            <person name="Gibbons S.M."/>
            <person name="Avila-Pacheco J."/>
            <person name="Jiang X."/>
            <person name="Kearney S.M."/>
            <person name="Perrotta A.R."/>
            <person name="Berdy B."/>
            <person name="Zhao S."/>
            <person name="Lieberman T.D."/>
            <person name="Swanson P.K."/>
            <person name="Smith M."/>
            <person name="Roesemann S."/>
            <person name="Alexander J.E."/>
            <person name="Rich S.A."/>
            <person name="Livny J."/>
            <person name="Vlamakis H."/>
            <person name="Clish C."/>
            <person name="Bullock K."/>
            <person name="Deik A."/>
            <person name="Scott J."/>
            <person name="Pierce K.A."/>
            <person name="Xavier R.J."/>
            <person name="Alm E.J."/>
        </authorList>
    </citation>
    <scope>NUCLEOTIDE SEQUENCE [LARGE SCALE GENOMIC DNA]</scope>
    <source>
        <strain evidence="3 9">BIOML-A162</strain>
    </source>
</reference>
<dbReference type="InterPro" id="IPR032578">
    <property type="entry name" value="DUF4919"/>
</dbReference>
<dbReference type="EMBL" id="CZAP01000010">
    <property type="protein sequence ID" value="CUP69940.1"/>
    <property type="molecule type" value="Genomic_DNA"/>
</dbReference>
<dbReference type="OMA" id="MEMAYRI"/>
<dbReference type="Proteomes" id="UP001156218">
    <property type="component" value="Chromosome"/>
</dbReference>
<dbReference type="EMBL" id="JAQNVG010000032">
    <property type="protein sequence ID" value="MDC2237573.1"/>
    <property type="molecule type" value="Genomic_DNA"/>
</dbReference>
<dbReference type="KEGG" id="btho:Btheta7330_02073"/>
<proteinExistence type="predicted"/>
<feature type="signal peptide" evidence="1">
    <location>
        <begin position="1"/>
        <end position="21"/>
    </location>
</feature>
<dbReference type="AlphaFoldDB" id="A0A0P0ER98"/>
<evidence type="ECO:0000313" key="5">
    <source>
        <dbReference type="EMBL" id="MDC2237573.1"/>
    </source>
</evidence>
<dbReference type="RefSeq" id="WP_011107330.1">
    <property type="nucleotide sequence ID" value="NZ_BAABXH010000001.1"/>
</dbReference>
<dbReference type="EMBL" id="CP083685">
    <property type="protein sequence ID" value="UYU93049.1"/>
    <property type="molecule type" value="Genomic_DNA"/>
</dbReference>
<feature type="chain" id="PRO_5014235557" evidence="1">
    <location>
        <begin position="22"/>
        <end position="222"/>
    </location>
</feature>
<evidence type="ECO:0000313" key="10">
    <source>
        <dbReference type="Proteomes" id="UP001156218"/>
    </source>
</evidence>
<reference evidence="2 8" key="1">
    <citation type="submission" date="2015-09" db="EMBL/GenBank/DDBJ databases">
        <authorList>
            <consortium name="Pathogen Informatics"/>
        </authorList>
    </citation>
    <scope>NUCLEOTIDE SEQUENCE [LARGE SCALE GENOMIC DNA]</scope>
    <source>
        <strain evidence="2 8">2789STDY5834899</strain>
    </source>
</reference>
<sequence length="222" mass="26178">MKKLITLFFISILSLQVYCSAQEILKVDYPAIKEYVTNHNTEFQKLMQRFEENDTLLTRQDHAMLYYGYSFTPAYKGSMDDFQDFRKLIKEEKYEDAYNIGKELLKKNPVSLQLLYNMYGIAGLLQKDIREIKHYSKRYAALLTMIALTGDGTSEETAFKVICVNDEYQLLNMLFKMENMKGQSLVNKCDLIEFDKCQYYEGNQMYFDISRSLDYMSELFGK</sequence>
<gene>
    <name evidence="2" type="ORF">ERS852511_02939</name>
    <name evidence="3" type="ORF">GAN91_17110</name>
    <name evidence="4" type="ORF">KHY35_02235</name>
    <name evidence="6" type="ORF">KQP68_01545</name>
    <name evidence="7" type="ORF">KQP74_10500</name>
    <name evidence="5" type="ORF">PO127_17680</name>
</gene>
<reference evidence="6 10" key="4">
    <citation type="submission" date="2021-06" db="EMBL/GenBank/DDBJ databases">
        <title>Interrogation of the integrated mobile genetic elements in gut-associated Bacteroides with a consensus prediction approach.</title>
        <authorList>
            <person name="Campbell D.E."/>
            <person name="Leigh J.R."/>
            <person name="Kim T."/>
            <person name="England W."/>
            <person name="Whitaker R.J."/>
            <person name="Degnan P.H."/>
        </authorList>
    </citation>
    <scope>NUCLEOTIDE SEQUENCE [LARGE SCALE GENOMIC DNA]</scope>
    <source>
        <strain evidence="7">VPI-3443</strain>
        <strain evidence="6 10">WAL8669</strain>
    </source>
</reference>